<sequence length="107" mass="12641">MDKKELKDKIYSMRSYDLIELACTIREIMKEHGILRKEFKHPVLGYREIYEVTKIAIRDTYTALPVFAIRLVDVDKSERRVLATDNTWMDFDTLARIVSELNDELEG</sequence>
<name>A0A8S5R6R6_9CAUD</name>
<protein>
    <submittedName>
        <fullName evidence="1">Uncharacterized protein</fullName>
    </submittedName>
</protein>
<proteinExistence type="predicted"/>
<reference evidence="1" key="1">
    <citation type="journal article" date="2021" name="Proc. Natl. Acad. Sci. U.S.A.">
        <title>A Catalog of Tens of Thousands of Viruses from Human Metagenomes Reveals Hidden Associations with Chronic Diseases.</title>
        <authorList>
            <person name="Tisza M.J."/>
            <person name="Buck C.B."/>
        </authorList>
    </citation>
    <scope>NUCLEOTIDE SEQUENCE</scope>
    <source>
        <strain evidence="1">CtBoB21</strain>
    </source>
</reference>
<organism evidence="1">
    <name type="scientific">Myoviridae sp. ctBoB21</name>
    <dbReference type="NCBI Taxonomy" id="2827287"/>
    <lineage>
        <taxon>Viruses</taxon>
        <taxon>Duplodnaviria</taxon>
        <taxon>Heunggongvirae</taxon>
        <taxon>Uroviricota</taxon>
        <taxon>Caudoviricetes</taxon>
    </lineage>
</organism>
<accession>A0A8S5R6R6</accession>
<evidence type="ECO:0000313" key="1">
    <source>
        <dbReference type="EMBL" id="DAE26685.1"/>
    </source>
</evidence>
<dbReference type="EMBL" id="BK015822">
    <property type="protein sequence ID" value="DAE26685.1"/>
    <property type="molecule type" value="Genomic_DNA"/>
</dbReference>